<dbReference type="AlphaFoldDB" id="A0A6G0XA84"/>
<proteinExistence type="predicted"/>
<dbReference type="VEuPathDB" id="FungiDB:AeMF1_015646"/>
<evidence type="ECO:0000256" key="1">
    <source>
        <dbReference type="SAM" id="Phobius"/>
    </source>
</evidence>
<reference evidence="2 3" key="1">
    <citation type="submission" date="2019-07" db="EMBL/GenBank/DDBJ databases">
        <title>Genomics analysis of Aphanomyces spp. identifies a new class of oomycete effector associated with host adaptation.</title>
        <authorList>
            <person name="Gaulin E."/>
        </authorList>
    </citation>
    <scope>NUCLEOTIDE SEQUENCE [LARGE SCALE GENOMIC DNA]</scope>
    <source>
        <strain evidence="2 3">ATCC 201684</strain>
    </source>
</reference>
<dbReference type="PROSITE" id="PS50244">
    <property type="entry name" value="S5A_REDUCTASE"/>
    <property type="match status" value="1"/>
</dbReference>
<feature type="transmembrane region" description="Helical" evidence="1">
    <location>
        <begin position="117"/>
        <end position="138"/>
    </location>
</feature>
<gene>
    <name evidence="2" type="ORF">Ae201684_006808</name>
</gene>
<dbReference type="Proteomes" id="UP000481153">
    <property type="component" value="Unassembled WGS sequence"/>
</dbReference>
<name>A0A6G0XA84_9STRA</name>
<protein>
    <submittedName>
        <fullName evidence="2">Uncharacterized protein</fullName>
    </submittedName>
</protein>
<dbReference type="InterPro" id="IPR010721">
    <property type="entry name" value="UstE-like"/>
</dbReference>
<evidence type="ECO:0000313" key="2">
    <source>
        <dbReference type="EMBL" id="KAF0736997.1"/>
    </source>
</evidence>
<feature type="transmembrane region" description="Helical" evidence="1">
    <location>
        <begin position="32"/>
        <end position="51"/>
    </location>
</feature>
<comment type="caution">
    <text evidence="2">The sequence shown here is derived from an EMBL/GenBank/DDBJ whole genome shotgun (WGS) entry which is preliminary data.</text>
</comment>
<dbReference type="Pfam" id="PF06966">
    <property type="entry name" value="DUF1295"/>
    <property type="match status" value="1"/>
</dbReference>
<keyword evidence="3" id="KW-1185">Reference proteome</keyword>
<evidence type="ECO:0000313" key="3">
    <source>
        <dbReference type="Proteomes" id="UP000481153"/>
    </source>
</evidence>
<keyword evidence="1" id="KW-1133">Transmembrane helix</keyword>
<dbReference type="EMBL" id="VJMJ01000085">
    <property type="protein sequence ID" value="KAF0736997.1"/>
    <property type="molecule type" value="Genomic_DNA"/>
</dbReference>
<organism evidence="2 3">
    <name type="scientific">Aphanomyces euteiches</name>
    <dbReference type="NCBI Taxonomy" id="100861"/>
    <lineage>
        <taxon>Eukaryota</taxon>
        <taxon>Sar</taxon>
        <taxon>Stramenopiles</taxon>
        <taxon>Oomycota</taxon>
        <taxon>Saprolegniomycetes</taxon>
        <taxon>Saprolegniales</taxon>
        <taxon>Verrucalvaceae</taxon>
        <taxon>Aphanomyces</taxon>
    </lineage>
</organism>
<keyword evidence="1" id="KW-0812">Transmembrane</keyword>
<feature type="transmembrane region" description="Helical" evidence="1">
    <location>
        <begin position="84"/>
        <end position="105"/>
    </location>
</feature>
<feature type="transmembrane region" description="Helical" evidence="1">
    <location>
        <begin position="183"/>
        <end position="203"/>
    </location>
</feature>
<keyword evidence="1" id="KW-0472">Membrane</keyword>
<dbReference type="Gene3D" id="1.20.120.1630">
    <property type="match status" value="1"/>
</dbReference>
<accession>A0A6G0XA84</accession>
<sequence>MESLYIDSIGPAQKHILFDLWGGPRLVQCRHLINFQKILTGPFLILLMVYFDNWSWTAHIYVANHGIYGLIWVLKDCTVPDASWQVHVTMASAFVQTTGLALYLVSGWIVISQHVQVSPTLAMICIMLNTLGCTIMVATDTQKYFVLQARKGLISDGWLTWSRNTNYLGEMLMYTSYALLAKHWFPSVYLLCMWTIVFVSNMVQKDISIRAKKGGAAYVQRSGFLFPNVVGWLENVVARRKQAN</sequence>